<feature type="chain" id="PRO_5012441869" evidence="1">
    <location>
        <begin position="26"/>
        <end position="448"/>
    </location>
</feature>
<proteinExistence type="predicted"/>
<name>A0A1Z5JMT7_FISSO</name>
<dbReference type="EMBL" id="BDSP01000087">
    <property type="protein sequence ID" value="GAX15101.1"/>
    <property type="molecule type" value="Genomic_DNA"/>
</dbReference>
<dbReference type="SUPFAM" id="SSF53335">
    <property type="entry name" value="S-adenosyl-L-methionine-dependent methyltransferases"/>
    <property type="match status" value="1"/>
</dbReference>
<dbReference type="OrthoDB" id="45569at2759"/>
<gene>
    <name evidence="2" type="ORF">FisN_12Lh203</name>
</gene>
<evidence type="ECO:0000313" key="3">
    <source>
        <dbReference type="Proteomes" id="UP000198406"/>
    </source>
</evidence>
<dbReference type="Gene3D" id="3.40.50.150">
    <property type="entry name" value="Vaccinia Virus protein VP39"/>
    <property type="match status" value="1"/>
</dbReference>
<protein>
    <submittedName>
        <fullName evidence="2">Uncharacterized protein</fullName>
    </submittedName>
</protein>
<dbReference type="InterPro" id="IPR029063">
    <property type="entry name" value="SAM-dependent_MTases_sf"/>
</dbReference>
<dbReference type="AlphaFoldDB" id="A0A1Z5JMT7"/>
<organism evidence="2 3">
    <name type="scientific">Fistulifera solaris</name>
    <name type="common">Oleaginous diatom</name>
    <dbReference type="NCBI Taxonomy" id="1519565"/>
    <lineage>
        <taxon>Eukaryota</taxon>
        <taxon>Sar</taxon>
        <taxon>Stramenopiles</taxon>
        <taxon>Ochrophyta</taxon>
        <taxon>Bacillariophyta</taxon>
        <taxon>Bacillariophyceae</taxon>
        <taxon>Bacillariophycidae</taxon>
        <taxon>Naviculales</taxon>
        <taxon>Naviculaceae</taxon>
        <taxon>Fistulifera</taxon>
    </lineage>
</organism>
<dbReference type="CDD" id="cd02440">
    <property type="entry name" value="AdoMet_MTases"/>
    <property type="match status" value="1"/>
</dbReference>
<accession>A0A1Z5JMT7</accession>
<keyword evidence="3" id="KW-1185">Reference proteome</keyword>
<sequence length="448" mass="49474">MGARTSCRKIGIAFILFRLIYHVSSLVTSRGDGVMLLAKTKETFKLADLQYLEAKVQSEGQYECTRLLVDAATGSSLFLLNRFVDSFEAYIFGKDHGTNHYDIPTSLRACEWVAEVLCSSASAEELILDLSIEPTTHKLEAWTLEYLRMTSGSATSSLSGKTKTYTQKTLCCCVAQALSGVAALNPNQAVDKLVIVDTCESMFLVRLLHLPSDCASTNPICLTQKRWAQRPFPYSSATNFPAAEMIINMLAHRVSSRAIKEAPQPHLLDATCGSGTFLALAMARGMQVTGWDSNSRCVEGSQRNLQYAFGSTDNFTVLHRSCLDIPLNLTQMDIESFDAVASNLPWGLNSNLYTDESESDNCISSLLLAIRKVLKPGIPCVFLYKDEDESACNNVYWEQIGYKVIGHANIPQKNFVLPKGGKKEEYKRSEENALTGRSDCIISLVETL</sequence>
<keyword evidence="1" id="KW-0732">Signal</keyword>
<dbReference type="Proteomes" id="UP000198406">
    <property type="component" value="Unassembled WGS sequence"/>
</dbReference>
<evidence type="ECO:0000313" key="2">
    <source>
        <dbReference type="EMBL" id="GAX15101.1"/>
    </source>
</evidence>
<comment type="caution">
    <text evidence="2">The sequence shown here is derived from an EMBL/GenBank/DDBJ whole genome shotgun (WGS) entry which is preliminary data.</text>
</comment>
<feature type="signal peptide" evidence="1">
    <location>
        <begin position="1"/>
        <end position="25"/>
    </location>
</feature>
<dbReference type="InParanoid" id="A0A1Z5JMT7"/>
<reference evidence="2 3" key="1">
    <citation type="journal article" date="2015" name="Plant Cell">
        <title>Oil accumulation by the oleaginous diatom Fistulifera solaris as revealed by the genome and transcriptome.</title>
        <authorList>
            <person name="Tanaka T."/>
            <person name="Maeda Y."/>
            <person name="Veluchamy A."/>
            <person name="Tanaka M."/>
            <person name="Abida H."/>
            <person name="Marechal E."/>
            <person name="Bowler C."/>
            <person name="Muto M."/>
            <person name="Sunaga Y."/>
            <person name="Tanaka M."/>
            <person name="Yoshino T."/>
            <person name="Taniguchi T."/>
            <person name="Fukuda Y."/>
            <person name="Nemoto M."/>
            <person name="Matsumoto M."/>
            <person name="Wong P.S."/>
            <person name="Aburatani S."/>
            <person name="Fujibuchi W."/>
        </authorList>
    </citation>
    <scope>NUCLEOTIDE SEQUENCE [LARGE SCALE GENOMIC DNA]</scope>
    <source>
        <strain evidence="2 3">JPCC DA0580</strain>
    </source>
</reference>
<evidence type="ECO:0000256" key="1">
    <source>
        <dbReference type="SAM" id="SignalP"/>
    </source>
</evidence>